<dbReference type="RefSeq" id="WP_277939354.1">
    <property type="nucleotide sequence ID" value="NZ_CP096246.1"/>
</dbReference>
<name>A0AAX3T1D0_SPICI</name>
<evidence type="ECO:0000313" key="1">
    <source>
        <dbReference type="EMBL" id="WFG97212.1"/>
    </source>
</evidence>
<keyword evidence="1" id="KW-0808">Transferase</keyword>
<keyword evidence="1" id="KW-0489">Methyltransferase</keyword>
<sequence length="170" mass="19724">MPIYGQRLEDIGMFKRKDLKPTHNLKGTFKAIRNHLFANTVGATRDEVLAQQLINVIFCKIYDERFTETESIIEFRAGINESENDVKKRILNIFEKVKRKYKEIIDSSDNISLDAKSMVYIVGKLQNWCLIEAERDIIADAFEIFIGHALKGGQGQFFTPRNVVKMMKKY</sequence>
<dbReference type="Proteomes" id="UP001214629">
    <property type="component" value="Chromosome"/>
</dbReference>
<gene>
    <name evidence="1" type="ORF">M0C40_04230</name>
</gene>
<dbReference type="GO" id="GO:0032259">
    <property type="term" value="P:methylation"/>
    <property type="evidence" value="ECO:0007669"/>
    <property type="project" value="UniProtKB-KW"/>
</dbReference>
<dbReference type="GO" id="GO:0008168">
    <property type="term" value="F:methyltransferase activity"/>
    <property type="evidence" value="ECO:0007669"/>
    <property type="project" value="UniProtKB-KW"/>
</dbReference>
<reference evidence="1 2" key="1">
    <citation type="submission" date="2022-04" db="EMBL/GenBank/DDBJ databases">
        <title>Whole genome of Spiroplasma citri.</title>
        <authorList>
            <person name="Khanchezar A."/>
            <person name="Izadpanah K."/>
            <person name="Taghavi M."/>
            <person name="Ghorbani A."/>
            <person name="Beven L."/>
        </authorList>
    </citation>
    <scope>NUCLEOTIDE SEQUENCE [LARGE SCALE GENOMIC DNA]</scope>
    <source>
        <strain evidence="1 2">D4</strain>
    </source>
</reference>
<proteinExistence type="predicted"/>
<dbReference type="InterPro" id="IPR029063">
    <property type="entry name" value="SAM-dependent_MTases_sf"/>
</dbReference>
<organism evidence="1 2">
    <name type="scientific">Spiroplasma citri</name>
    <dbReference type="NCBI Taxonomy" id="2133"/>
    <lineage>
        <taxon>Bacteria</taxon>
        <taxon>Bacillati</taxon>
        <taxon>Mycoplasmatota</taxon>
        <taxon>Mollicutes</taxon>
        <taxon>Entomoplasmatales</taxon>
        <taxon>Spiroplasmataceae</taxon>
        <taxon>Spiroplasma</taxon>
    </lineage>
</organism>
<dbReference type="REBASE" id="711042">
    <property type="entry name" value="M.SciD4ORF4225P"/>
</dbReference>
<accession>A0AAX3T1D0</accession>
<dbReference type="EMBL" id="CP096246">
    <property type="protein sequence ID" value="WFG97212.1"/>
    <property type="molecule type" value="Genomic_DNA"/>
</dbReference>
<dbReference type="Gene3D" id="3.40.50.150">
    <property type="entry name" value="Vaccinia Virus protein VP39"/>
    <property type="match status" value="1"/>
</dbReference>
<evidence type="ECO:0000313" key="2">
    <source>
        <dbReference type="Proteomes" id="UP001214629"/>
    </source>
</evidence>
<protein>
    <submittedName>
        <fullName evidence="1">SAM-dependent methyltransferase</fullName>
    </submittedName>
</protein>
<dbReference type="AlphaFoldDB" id="A0AAX3T1D0"/>
<dbReference type="SUPFAM" id="SSF53335">
    <property type="entry name" value="S-adenosyl-L-methionine-dependent methyltransferases"/>
    <property type="match status" value="1"/>
</dbReference>
<keyword evidence="2" id="KW-1185">Reference proteome</keyword>